<gene>
    <name evidence="7" type="ORF">ACFQ16_29445</name>
</gene>
<keyword evidence="8" id="KW-1185">Reference proteome</keyword>
<evidence type="ECO:0000313" key="7">
    <source>
        <dbReference type="EMBL" id="MFD0923892.1"/>
    </source>
</evidence>
<proteinExistence type="inferred from homology"/>
<feature type="domain" description="TSCPD" evidence="6">
    <location>
        <begin position="8"/>
        <end position="92"/>
    </location>
</feature>
<dbReference type="EMBL" id="JBHTIW010000046">
    <property type="protein sequence ID" value="MFD0923892.1"/>
    <property type="molecule type" value="Genomic_DNA"/>
</dbReference>
<comment type="similarity">
    <text evidence="1">Belongs to the ribonucleoside diphosphate reductase class-2 family.</text>
</comment>
<dbReference type="InterPro" id="IPR024434">
    <property type="entry name" value="TSCPD_dom"/>
</dbReference>
<sequence length="115" mass="12688">MGGVDLDVIMDIDSDRRLCDIHLPAAGRHGSFQHGMLASYVDLMSLALRYGVPLDEIVERFLGTAFEPAGVTDDPEIPRAKSVVDYLVRRIGLDFLPRARQEALGIVEPQQRALA</sequence>
<comment type="catalytic activity">
    <reaction evidence="5">
        <text>a 2'-deoxyribonucleoside 5'-diphosphate + [thioredoxin]-disulfide + H2O = a ribonucleoside 5'-diphosphate + [thioredoxin]-dithiol</text>
        <dbReference type="Rhea" id="RHEA:23252"/>
        <dbReference type="Rhea" id="RHEA-COMP:10698"/>
        <dbReference type="Rhea" id="RHEA-COMP:10700"/>
        <dbReference type="ChEBI" id="CHEBI:15377"/>
        <dbReference type="ChEBI" id="CHEBI:29950"/>
        <dbReference type="ChEBI" id="CHEBI:50058"/>
        <dbReference type="ChEBI" id="CHEBI:57930"/>
        <dbReference type="ChEBI" id="CHEBI:73316"/>
        <dbReference type="EC" id="1.17.4.1"/>
    </reaction>
</comment>
<evidence type="ECO:0000256" key="5">
    <source>
        <dbReference type="ARBA" id="ARBA00047754"/>
    </source>
</evidence>
<evidence type="ECO:0000256" key="3">
    <source>
        <dbReference type="ARBA" id="ARBA00022634"/>
    </source>
</evidence>
<dbReference type="EC" id="1.17.4.1" evidence="2"/>
<keyword evidence="3" id="KW-0237">DNA synthesis</keyword>
<dbReference type="Pfam" id="PF12637">
    <property type="entry name" value="TSCPD"/>
    <property type="match status" value="1"/>
</dbReference>
<accession>A0ABW3G545</accession>
<organism evidence="7 8">
    <name type="scientific">Saccharopolyspora rosea</name>
    <dbReference type="NCBI Taxonomy" id="524884"/>
    <lineage>
        <taxon>Bacteria</taxon>
        <taxon>Bacillati</taxon>
        <taxon>Actinomycetota</taxon>
        <taxon>Actinomycetes</taxon>
        <taxon>Pseudonocardiales</taxon>
        <taxon>Pseudonocardiaceae</taxon>
        <taxon>Saccharopolyspora</taxon>
    </lineage>
</organism>
<evidence type="ECO:0000313" key="8">
    <source>
        <dbReference type="Proteomes" id="UP001597018"/>
    </source>
</evidence>
<keyword evidence="4" id="KW-0547">Nucleotide-binding</keyword>
<evidence type="ECO:0000259" key="6">
    <source>
        <dbReference type="Pfam" id="PF12637"/>
    </source>
</evidence>
<comment type="caution">
    <text evidence="7">The sequence shown here is derived from an EMBL/GenBank/DDBJ whole genome shotgun (WGS) entry which is preliminary data.</text>
</comment>
<evidence type="ECO:0000256" key="4">
    <source>
        <dbReference type="ARBA" id="ARBA00022741"/>
    </source>
</evidence>
<dbReference type="RefSeq" id="WP_345601027.1">
    <property type="nucleotide sequence ID" value="NZ_BAABLT010000025.1"/>
</dbReference>
<name>A0ABW3G545_9PSEU</name>
<protein>
    <recommendedName>
        <fullName evidence="2">ribonucleoside-diphosphate reductase</fullName>
        <ecNumber evidence="2">1.17.4.1</ecNumber>
    </recommendedName>
</protein>
<reference evidence="8" key="1">
    <citation type="journal article" date="2019" name="Int. J. Syst. Evol. Microbiol.">
        <title>The Global Catalogue of Microorganisms (GCM) 10K type strain sequencing project: providing services to taxonomists for standard genome sequencing and annotation.</title>
        <authorList>
            <consortium name="The Broad Institute Genomics Platform"/>
            <consortium name="The Broad Institute Genome Sequencing Center for Infectious Disease"/>
            <person name="Wu L."/>
            <person name="Ma J."/>
        </authorList>
    </citation>
    <scope>NUCLEOTIDE SEQUENCE [LARGE SCALE GENOMIC DNA]</scope>
    <source>
        <strain evidence="8">CCUG 56401</strain>
    </source>
</reference>
<evidence type="ECO:0000256" key="2">
    <source>
        <dbReference type="ARBA" id="ARBA00012274"/>
    </source>
</evidence>
<dbReference type="Proteomes" id="UP001597018">
    <property type="component" value="Unassembled WGS sequence"/>
</dbReference>
<evidence type="ECO:0000256" key="1">
    <source>
        <dbReference type="ARBA" id="ARBA00007405"/>
    </source>
</evidence>